<sequence>MSLTPEAILNAHKSNLETLFGLTQKAFDGVEKLVELNVAASRAALSDAASHSQQLLGAKDAQQLLALQAQWFQPLAEKTAAYSRSLYDIANGTGAELAQTVEARSAELQKNLGDLIDSTTKNAPPGTEAAVAVLKNSISAANNAAESVQKAVKQASDMAQANIQAASRNVSDAVKSSTQQG</sequence>
<evidence type="ECO:0000313" key="2">
    <source>
        <dbReference type="EMBL" id="QKV52757.1"/>
    </source>
</evidence>
<gene>
    <name evidence="2" type="ORF">HUK68_07570</name>
</gene>
<evidence type="ECO:0000259" key="1">
    <source>
        <dbReference type="Pfam" id="PF09361"/>
    </source>
</evidence>
<dbReference type="NCBIfam" id="TIGR01841">
    <property type="entry name" value="phasin"/>
    <property type="match status" value="1"/>
</dbReference>
<reference evidence="2 3" key="1">
    <citation type="submission" date="2020-06" db="EMBL/GenBank/DDBJ databases">
        <title>Acidovorax antarctica sp. nov., isolated from Corinth ice sheet soil, Antarctic Fields Peninsula.</title>
        <authorList>
            <person name="Xu Q."/>
            <person name="Peng F."/>
        </authorList>
    </citation>
    <scope>NUCLEOTIDE SEQUENCE [LARGE SCALE GENOMIC DNA]</scope>
    <source>
        <strain evidence="2 3">16-35-5</strain>
    </source>
</reference>
<dbReference type="Proteomes" id="UP000509579">
    <property type="component" value="Chromosome"/>
</dbReference>
<dbReference type="RefSeq" id="WP_175503634.1">
    <property type="nucleotide sequence ID" value="NZ_CP054840.1"/>
</dbReference>
<evidence type="ECO:0000313" key="3">
    <source>
        <dbReference type="Proteomes" id="UP000509579"/>
    </source>
</evidence>
<name>A0A6N1X0H5_9BURK</name>
<dbReference type="Pfam" id="PF09361">
    <property type="entry name" value="Phasin_2"/>
    <property type="match status" value="1"/>
</dbReference>
<keyword evidence="3" id="KW-1185">Reference proteome</keyword>
<dbReference type="InterPro" id="IPR018968">
    <property type="entry name" value="Phasin"/>
</dbReference>
<proteinExistence type="predicted"/>
<organism evidence="2 3">
    <name type="scientific">Comamonas antarctica</name>
    <dbReference type="NCBI Taxonomy" id="2743470"/>
    <lineage>
        <taxon>Bacteria</taxon>
        <taxon>Pseudomonadati</taxon>
        <taxon>Pseudomonadota</taxon>
        <taxon>Betaproteobacteria</taxon>
        <taxon>Burkholderiales</taxon>
        <taxon>Comamonadaceae</taxon>
        <taxon>Comamonas</taxon>
    </lineage>
</organism>
<dbReference type="Gene3D" id="1.20.120.20">
    <property type="entry name" value="Apolipoprotein"/>
    <property type="match status" value="1"/>
</dbReference>
<dbReference type="EMBL" id="CP054840">
    <property type="protein sequence ID" value="QKV52757.1"/>
    <property type="molecule type" value="Genomic_DNA"/>
</dbReference>
<dbReference type="KEGG" id="aant:HUK68_07570"/>
<feature type="domain" description="Phasin" evidence="1">
    <location>
        <begin position="7"/>
        <end position="104"/>
    </location>
</feature>
<dbReference type="InterPro" id="IPR010127">
    <property type="entry name" value="Phasin_subfam-1"/>
</dbReference>
<accession>A0A6N1X0H5</accession>
<protein>
    <submittedName>
        <fullName evidence="2">Phasin family protein</fullName>
    </submittedName>
</protein>
<dbReference type="AlphaFoldDB" id="A0A6N1X0H5"/>